<keyword evidence="3" id="KW-1185">Reference proteome</keyword>
<dbReference type="AlphaFoldDB" id="A0A2T2P885"/>
<dbReference type="EMBL" id="KZ678128">
    <property type="protein sequence ID" value="PSN73862.1"/>
    <property type="molecule type" value="Genomic_DNA"/>
</dbReference>
<sequence length="365" mass="40443">MSELRKTKDAMMERHDNFQAAISRQAMLINNNAKSQERTLKTIPDRLSTLERLHTNHASSLQAGQDAIASALQSGLADIKSTTTFSAANTHTLVSVVRAVLTSELSPMLEDASAKILAQNSTLIRQLERGIERISQDMGHAIAEEEDGTSISQSSSGEDPQTCPRPYTFPGAVIEKGSLVNGPIIHGHPSVPNHQAILRIPLHAVTSVKRSWMMNWKIGRLQIAIETTNHRRDGSPSCKSQTSVEIHFRPAQNFMSLPGLAISWTDAPNHRGFYNMTPGVSVIQIIPTEHPIFKAIAWGDISFIQEELASGRVNLRCENTNGDTLLHLILGVWWKLTFFTDGSMVWKSQFVQIPSAMRSFLGYER</sequence>
<name>A0A2T2P885_CORCC</name>
<dbReference type="OrthoDB" id="3787958at2759"/>
<protein>
    <submittedName>
        <fullName evidence="2">Uncharacterized protein</fullName>
    </submittedName>
</protein>
<organism evidence="2 3">
    <name type="scientific">Corynespora cassiicola Philippines</name>
    <dbReference type="NCBI Taxonomy" id="1448308"/>
    <lineage>
        <taxon>Eukaryota</taxon>
        <taxon>Fungi</taxon>
        <taxon>Dikarya</taxon>
        <taxon>Ascomycota</taxon>
        <taxon>Pezizomycotina</taxon>
        <taxon>Dothideomycetes</taxon>
        <taxon>Pleosporomycetidae</taxon>
        <taxon>Pleosporales</taxon>
        <taxon>Corynesporascaceae</taxon>
        <taxon>Corynespora</taxon>
    </lineage>
</organism>
<evidence type="ECO:0000313" key="2">
    <source>
        <dbReference type="EMBL" id="PSN73862.1"/>
    </source>
</evidence>
<gene>
    <name evidence="2" type="ORF">BS50DRAFT_2045</name>
</gene>
<accession>A0A2T2P885</accession>
<dbReference type="Proteomes" id="UP000240883">
    <property type="component" value="Unassembled WGS sequence"/>
</dbReference>
<reference evidence="2 3" key="1">
    <citation type="journal article" date="2018" name="Front. Microbiol.">
        <title>Genome-Wide Analysis of Corynespora cassiicola Leaf Fall Disease Putative Effectors.</title>
        <authorList>
            <person name="Lopez D."/>
            <person name="Ribeiro S."/>
            <person name="Label P."/>
            <person name="Fumanal B."/>
            <person name="Venisse J.S."/>
            <person name="Kohler A."/>
            <person name="de Oliveira R.R."/>
            <person name="Labutti K."/>
            <person name="Lipzen A."/>
            <person name="Lail K."/>
            <person name="Bauer D."/>
            <person name="Ohm R.A."/>
            <person name="Barry K.W."/>
            <person name="Spatafora J."/>
            <person name="Grigoriev I.V."/>
            <person name="Martin F.M."/>
            <person name="Pujade-Renaud V."/>
        </authorList>
    </citation>
    <scope>NUCLEOTIDE SEQUENCE [LARGE SCALE GENOMIC DNA]</scope>
    <source>
        <strain evidence="2 3">Philippines</strain>
    </source>
</reference>
<evidence type="ECO:0000256" key="1">
    <source>
        <dbReference type="SAM" id="MobiDB-lite"/>
    </source>
</evidence>
<proteinExistence type="predicted"/>
<evidence type="ECO:0000313" key="3">
    <source>
        <dbReference type="Proteomes" id="UP000240883"/>
    </source>
</evidence>
<feature type="region of interest" description="Disordered" evidence="1">
    <location>
        <begin position="145"/>
        <end position="166"/>
    </location>
</feature>
<feature type="compositionally biased region" description="Polar residues" evidence="1">
    <location>
        <begin position="149"/>
        <end position="159"/>
    </location>
</feature>